<evidence type="ECO:0000313" key="2">
    <source>
        <dbReference type="Proteomes" id="UP000554482"/>
    </source>
</evidence>
<organism evidence="1 2">
    <name type="scientific">Thalictrum thalictroides</name>
    <name type="common">Rue-anemone</name>
    <name type="synonym">Anemone thalictroides</name>
    <dbReference type="NCBI Taxonomy" id="46969"/>
    <lineage>
        <taxon>Eukaryota</taxon>
        <taxon>Viridiplantae</taxon>
        <taxon>Streptophyta</taxon>
        <taxon>Embryophyta</taxon>
        <taxon>Tracheophyta</taxon>
        <taxon>Spermatophyta</taxon>
        <taxon>Magnoliopsida</taxon>
        <taxon>Ranunculales</taxon>
        <taxon>Ranunculaceae</taxon>
        <taxon>Thalictroideae</taxon>
        <taxon>Thalictrum</taxon>
    </lineage>
</organism>
<dbReference type="EMBL" id="JABWDY010007344">
    <property type="protein sequence ID" value="KAF5203010.1"/>
    <property type="molecule type" value="Genomic_DNA"/>
</dbReference>
<accession>A0A7J6X2V2</accession>
<evidence type="ECO:0000313" key="1">
    <source>
        <dbReference type="EMBL" id="KAF5203010.1"/>
    </source>
</evidence>
<dbReference type="AlphaFoldDB" id="A0A7J6X2V2"/>
<comment type="caution">
    <text evidence="1">The sequence shown here is derived from an EMBL/GenBank/DDBJ whole genome shotgun (WGS) entry which is preliminary data.</text>
</comment>
<dbReference type="OrthoDB" id="1434575at2759"/>
<proteinExistence type="predicted"/>
<name>A0A7J6X2V2_THATH</name>
<protein>
    <submittedName>
        <fullName evidence="1">Beta-galactosidase</fullName>
    </submittedName>
</protein>
<reference evidence="1 2" key="1">
    <citation type="submission" date="2020-06" db="EMBL/GenBank/DDBJ databases">
        <title>Transcriptomic and genomic resources for Thalictrum thalictroides and T. hernandezii: Facilitating candidate gene discovery in an emerging model plant lineage.</title>
        <authorList>
            <person name="Arias T."/>
            <person name="Riano-Pachon D.M."/>
            <person name="Di Stilio V.S."/>
        </authorList>
    </citation>
    <scope>NUCLEOTIDE SEQUENCE [LARGE SCALE GENOMIC DNA]</scope>
    <source>
        <strain evidence="2">cv. WT478/WT964</strain>
        <tissue evidence="1">Leaves</tissue>
    </source>
</reference>
<sequence>MPYLLNRKNCFNILAGKAFGATGRAYIDWATKIAVGMGTGVPCIMCREDDAPDPVMHKLNIKMLSVRAKEIFSDTRLVKLIEMRNSEEAFNSDT</sequence>
<keyword evidence="2" id="KW-1185">Reference proteome</keyword>
<gene>
    <name evidence="1" type="ORF">FRX31_007403</name>
</gene>
<dbReference type="Proteomes" id="UP000554482">
    <property type="component" value="Unassembled WGS sequence"/>
</dbReference>